<keyword evidence="2" id="KW-0732">Signal</keyword>
<gene>
    <name evidence="3" type="ORF">ACFSM5_19210</name>
</gene>
<evidence type="ECO:0000313" key="3">
    <source>
        <dbReference type="EMBL" id="MFD2265042.1"/>
    </source>
</evidence>
<keyword evidence="4" id="KW-1185">Reference proteome</keyword>
<dbReference type="Proteomes" id="UP001597295">
    <property type="component" value="Unassembled WGS sequence"/>
</dbReference>
<feature type="chain" id="PRO_5046322885" description="Lipoprotein" evidence="2">
    <location>
        <begin position="18"/>
        <end position="160"/>
    </location>
</feature>
<comment type="caution">
    <text evidence="3">The sequence shown here is derived from an EMBL/GenBank/DDBJ whole genome shotgun (WGS) entry which is preliminary data.</text>
</comment>
<sequence>MAKYRSLIVLLPALAVAGCSTYMNQRADLAAGGPQQRVAQAQSNYNAAVATNQNLEDQRLQIERDIERNEKRISAAQADLKQTNAQLADARAKKKVSEQQYARLKSESDKLNGDLATLDLQVQNDRASGSPELAAKEARLKELERRKAELDKAIKLALGG</sequence>
<dbReference type="Gene3D" id="1.10.287.1490">
    <property type="match status" value="1"/>
</dbReference>
<keyword evidence="1" id="KW-0175">Coiled coil</keyword>
<reference evidence="4" key="1">
    <citation type="journal article" date="2019" name="Int. J. Syst. Evol. Microbiol.">
        <title>The Global Catalogue of Microorganisms (GCM) 10K type strain sequencing project: providing services to taxonomists for standard genome sequencing and annotation.</title>
        <authorList>
            <consortium name="The Broad Institute Genomics Platform"/>
            <consortium name="The Broad Institute Genome Sequencing Center for Infectious Disease"/>
            <person name="Wu L."/>
            <person name="Ma J."/>
        </authorList>
    </citation>
    <scope>NUCLEOTIDE SEQUENCE [LARGE SCALE GENOMIC DNA]</scope>
    <source>
        <strain evidence="4">CGMCC 1.19062</strain>
    </source>
</reference>
<evidence type="ECO:0000256" key="2">
    <source>
        <dbReference type="SAM" id="SignalP"/>
    </source>
</evidence>
<evidence type="ECO:0000256" key="1">
    <source>
        <dbReference type="SAM" id="Coils"/>
    </source>
</evidence>
<feature type="coiled-coil region" evidence="1">
    <location>
        <begin position="38"/>
        <end position="153"/>
    </location>
</feature>
<feature type="signal peptide" evidence="2">
    <location>
        <begin position="1"/>
        <end position="17"/>
    </location>
</feature>
<organism evidence="3 4">
    <name type="scientific">Lacibacterium aquatile</name>
    <dbReference type="NCBI Taxonomy" id="1168082"/>
    <lineage>
        <taxon>Bacteria</taxon>
        <taxon>Pseudomonadati</taxon>
        <taxon>Pseudomonadota</taxon>
        <taxon>Alphaproteobacteria</taxon>
        <taxon>Rhodospirillales</taxon>
        <taxon>Rhodospirillaceae</taxon>
    </lineage>
</organism>
<dbReference type="RefSeq" id="WP_379878209.1">
    <property type="nucleotide sequence ID" value="NZ_JBHUIP010000014.1"/>
</dbReference>
<name>A0ABW5DVY3_9PROT</name>
<proteinExistence type="predicted"/>
<evidence type="ECO:0000313" key="4">
    <source>
        <dbReference type="Proteomes" id="UP001597295"/>
    </source>
</evidence>
<accession>A0ABW5DVY3</accession>
<dbReference type="EMBL" id="JBHUIP010000014">
    <property type="protein sequence ID" value="MFD2265042.1"/>
    <property type="molecule type" value="Genomic_DNA"/>
</dbReference>
<dbReference type="PROSITE" id="PS51257">
    <property type="entry name" value="PROKAR_LIPOPROTEIN"/>
    <property type="match status" value="1"/>
</dbReference>
<evidence type="ECO:0008006" key="5">
    <source>
        <dbReference type="Google" id="ProtNLM"/>
    </source>
</evidence>
<protein>
    <recommendedName>
        <fullName evidence="5">Lipoprotein</fullName>
    </recommendedName>
</protein>